<dbReference type="EMBL" id="CAFBLF010000131">
    <property type="protein sequence ID" value="CAB4870182.1"/>
    <property type="molecule type" value="Genomic_DNA"/>
</dbReference>
<evidence type="ECO:0000256" key="1">
    <source>
        <dbReference type="SAM" id="MobiDB-lite"/>
    </source>
</evidence>
<name>A0A6J7DGM5_9ZZZZ</name>
<gene>
    <name evidence="2" type="ORF">UFOPK3339_00853</name>
</gene>
<feature type="compositionally biased region" description="Basic and acidic residues" evidence="1">
    <location>
        <begin position="53"/>
        <end position="69"/>
    </location>
</feature>
<protein>
    <submittedName>
        <fullName evidence="2">Unannotated protein</fullName>
    </submittedName>
</protein>
<proteinExistence type="predicted"/>
<dbReference type="AlphaFoldDB" id="A0A6J7DGM5"/>
<feature type="region of interest" description="Disordered" evidence="1">
    <location>
        <begin position="48"/>
        <end position="69"/>
    </location>
</feature>
<accession>A0A6J7DGM5</accession>
<evidence type="ECO:0000313" key="2">
    <source>
        <dbReference type="EMBL" id="CAB4870182.1"/>
    </source>
</evidence>
<reference evidence="2" key="1">
    <citation type="submission" date="2020-05" db="EMBL/GenBank/DDBJ databases">
        <authorList>
            <person name="Chiriac C."/>
            <person name="Salcher M."/>
            <person name="Ghai R."/>
            <person name="Kavagutti S V."/>
        </authorList>
    </citation>
    <scope>NUCLEOTIDE SEQUENCE</scope>
</reference>
<organism evidence="2">
    <name type="scientific">freshwater metagenome</name>
    <dbReference type="NCBI Taxonomy" id="449393"/>
    <lineage>
        <taxon>unclassified sequences</taxon>
        <taxon>metagenomes</taxon>
        <taxon>ecological metagenomes</taxon>
    </lineage>
</organism>
<sequence length="69" mass="7766">MRKFLGITCDVGLVDESVIVFKAIQNRRICAKQLTTIRDDCFEDPAPPRKLKFGGDDVARHDSSSKNLE</sequence>